<gene>
    <name evidence="1" type="ORF">MLD38_022814</name>
</gene>
<proteinExistence type="predicted"/>
<name>A0ACB9QKJ2_9MYRT</name>
<accession>A0ACB9QKJ2</accession>
<keyword evidence="2" id="KW-1185">Reference proteome</keyword>
<dbReference type="Proteomes" id="UP001057402">
    <property type="component" value="Chromosome 6"/>
</dbReference>
<reference evidence="2" key="1">
    <citation type="journal article" date="2023" name="Front. Plant Sci.">
        <title>Chromosomal-level genome assembly of Melastoma candidum provides insights into trichome evolution.</title>
        <authorList>
            <person name="Zhong Y."/>
            <person name="Wu W."/>
            <person name="Sun C."/>
            <person name="Zou P."/>
            <person name="Liu Y."/>
            <person name="Dai S."/>
            <person name="Zhou R."/>
        </authorList>
    </citation>
    <scope>NUCLEOTIDE SEQUENCE [LARGE SCALE GENOMIC DNA]</scope>
</reference>
<evidence type="ECO:0000313" key="1">
    <source>
        <dbReference type="EMBL" id="KAI4367030.1"/>
    </source>
</evidence>
<protein>
    <submittedName>
        <fullName evidence="1">Uncharacterized protein</fullName>
    </submittedName>
</protein>
<dbReference type="EMBL" id="CM042885">
    <property type="protein sequence ID" value="KAI4367030.1"/>
    <property type="molecule type" value="Genomic_DNA"/>
</dbReference>
<sequence>MHDAGNLTLLKSLNDSELLQGPVRSEEEGDQRGYTSRFGIVYVDYKDLSEASKDVGSLVQEVVAQHPRATTFP</sequence>
<evidence type="ECO:0000313" key="2">
    <source>
        <dbReference type="Proteomes" id="UP001057402"/>
    </source>
</evidence>
<organism evidence="1 2">
    <name type="scientific">Melastoma candidum</name>
    <dbReference type="NCBI Taxonomy" id="119954"/>
    <lineage>
        <taxon>Eukaryota</taxon>
        <taxon>Viridiplantae</taxon>
        <taxon>Streptophyta</taxon>
        <taxon>Embryophyta</taxon>
        <taxon>Tracheophyta</taxon>
        <taxon>Spermatophyta</taxon>
        <taxon>Magnoliopsida</taxon>
        <taxon>eudicotyledons</taxon>
        <taxon>Gunneridae</taxon>
        <taxon>Pentapetalae</taxon>
        <taxon>rosids</taxon>
        <taxon>malvids</taxon>
        <taxon>Myrtales</taxon>
        <taxon>Melastomataceae</taxon>
        <taxon>Melastomatoideae</taxon>
        <taxon>Melastomateae</taxon>
        <taxon>Melastoma</taxon>
    </lineage>
</organism>
<comment type="caution">
    <text evidence="1">The sequence shown here is derived from an EMBL/GenBank/DDBJ whole genome shotgun (WGS) entry which is preliminary data.</text>
</comment>